<evidence type="ECO:0000256" key="5">
    <source>
        <dbReference type="PIRSR" id="PIRSR615500-1"/>
    </source>
</evidence>
<dbReference type="PANTHER" id="PTHR43806:SF11">
    <property type="entry name" value="CEREVISIN-RELATED"/>
    <property type="match status" value="1"/>
</dbReference>
<gene>
    <name evidence="10" type="ORF">C1J01_29000</name>
</gene>
<feature type="active site" description="Charge relay system" evidence="5 6">
    <location>
        <position position="204"/>
    </location>
</feature>
<dbReference type="EMBL" id="POUD01000147">
    <property type="protein sequence ID" value="PZG13743.1"/>
    <property type="molecule type" value="Genomic_DNA"/>
</dbReference>
<dbReference type="InterPro" id="IPR015500">
    <property type="entry name" value="Peptidase_S8_subtilisin-rel"/>
</dbReference>
<dbReference type="InterPro" id="IPR008969">
    <property type="entry name" value="CarboxyPept-like_regulatory"/>
</dbReference>
<dbReference type="PROSITE" id="PS51892">
    <property type="entry name" value="SUBTILASE"/>
    <property type="match status" value="1"/>
</dbReference>
<dbReference type="OrthoDB" id="5240813at2"/>
<dbReference type="Gene3D" id="3.40.50.200">
    <property type="entry name" value="Peptidase S8/S53 domain"/>
    <property type="match status" value="1"/>
</dbReference>
<name>A0A2W2DT33_9ACTN</name>
<dbReference type="PROSITE" id="PS00137">
    <property type="entry name" value="SUBTILASE_HIS"/>
    <property type="match status" value="1"/>
</dbReference>
<dbReference type="InterPro" id="IPR011659">
    <property type="entry name" value="WD40"/>
</dbReference>
<evidence type="ECO:0000256" key="2">
    <source>
        <dbReference type="ARBA" id="ARBA00022670"/>
    </source>
</evidence>
<dbReference type="AlphaFoldDB" id="A0A2W2DT33"/>
<feature type="active site" description="Charge relay system" evidence="5 6">
    <location>
        <position position="252"/>
    </location>
</feature>
<evidence type="ECO:0000256" key="7">
    <source>
        <dbReference type="RuleBase" id="RU003355"/>
    </source>
</evidence>
<evidence type="ECO:0000313" key="11">
    <source>
        <dbReference type="Proteomes" id="UP000249304"/>
    </source>
</evidence>
<dbReference type="PRINTS" id="PR00723">
    <property type="entry name" value="SUBTILISIN"/>
</dbReference>
<dbReference type="PANTHER" id="PTHR43806">
    <property type="entry name" value="PEPTIDASE S8"/>
    <property type="match status" value="1"/>
</dbReference>
<keyword evidence="4 6" id="KW-0720">Serine protease</keyword>
<evidence type="ECO:0000256" key="1">
    <source>
        <dbReference type="ARBA" id="ARBA00011073"/>
    </source>
</evidence>
<dbReference type="InterPro" id="IPR050131">
    <property type="entry name" value="Peptidase_S8_subtilisin-like"/>
</dbReference>
<accession>A0A2W2DT33</accession>
<dbReference type="PROSITE" id="PS00138">
    <property type="entry name" value="SUBTILASE_SER"/>
    <property type="match status" value="1"/>
</dbReference>
<feature type="region of interest" description="Disordered" evidence="8">
    <location>
        <begin position="650"/>
        <end position="682"/>
    </location>
</feature>
<dbReference type="PROSITE" id="PS00136">
    <property type="entry name" value="SUBTILASE_ASP"/>
    <property type="match status" value="1"/>
</dbReference>
<reference evidence="10 11" key="1">
    <citation type="submission" date="2018-01" db="EMBL/GenBank/DDBJ databases">
        <title>Draft genome sequence of Nonomuraea sp. KC333.</title>
        <authorList>
            <person name="Sahin N."/>
            <person name="Saygin H."/>
            <person name="Ay H."/>
        </authorList>
    </citation>
    <scope>NUCLEOTIDE SEQUENCE [LARGE SCALE GENOMIC DNA]</scope>
    <source>
        <strain evidence="10 11">KC333</strain>
    </source>
</reference>
<dbReference type="SUPFAM" id="SSF49464">
    <property type="entry name" value="Carboxypeptidase regulatory domain-like"/>
    <property type="match status" value="2"/>
</dbReference>
<dbReference type="GO" id="GO:0004252">
    <property type="term" value="F:serine-type endopeptidase activity"/>
    <property type="evidence" value="ECO:0007669"/>
    <property type="project" value="UniProtKB-UniRule"/>
</dbReference>
<dbReference type="Gene3D" id="2.60.40.1120">
    <property type="entry name" value="Carboxypeptidase-like, regulatory domain"/>
    <property type="match status" value="2"/>
</dbReference>
<feature type="active site" description="Charge relay system" evidence="5 6">
    <location>
        <position position="433"/>
    </location>
</feature>
<dbReference type="RefSeq" id="WP_111182156.1">
    <property type="nucleotide sequence ID" value="NZ_POUD01000147.1"/>
</dbReference>
<dbReference type="Pfam" id="PF13620">
    <property type="entry name" value="CarboxypepD_reg"/>
    <property type="match status" value="2"/>
</dbReference>
<keyword evidence="11" id="KW-1185">Reference proteome</keyword>
<dbReference type="InterPro" id="IPR000209">
    <property type="entry name" value="Peptidase_S8/S53_dom"/>
</dbReference>
<keyword evidence="2 6" id="KW-0645">Protease</keyword>
<evidence type="ECO:0000256" key="6">
    <source>
        <dbReference type="PROSITE-ProRule" id="PRU01240"/>
    </source>
</evidence>
<evidence type="ECO:0000256" key="3">
    <source>
        <dbReference type="ARBA" id="ARBA00022801"/>
    </source>
</evidence>
<keyword evidence="3 6" id="KW-0378">Hydrolase</keyword>
<sequence length="1146" mass="119396">MPLSPRRSPGRRLLAAVLPALLVSAGMSGTLVPLAATSAMAQAATADEPGPAPKIDPKLARQMTSARGRLEAVVVLRTTQEAPAMKSRAEARAALTASAEPAQDPVAALVAQRGDVVVNRFWLKNMLLVRATPATLASLAELDVVDRIIPNFTLTTPDPEKPEAAAPKATAAGSATWGVAKIGADRVRAERGLTGEGVRVAVLDTGIDAAHPDLAGKLATTDASDPKHPGGWIEFDPSGMPVPSEPHDSSFHGTHVAGTIAGGDASGTQIGVAPDAELMAALVIPGGTGTLAQVIAGMQWAIAPYAADGSPAGEPADVVSMSLGAEGYSDEFIEPVRNIIKAGAFPAFAAGNDCVEGQSNSPGNVYESVAVGATDADDNVADFSCGGVVQRGDWFSAPPEWPDSYVVPDVSAPGVDVVSSLPNGEYGSLNGTSMATPHVSGTVALMLQARPGLTVEAAEEILAGTSVSDDRYGPRPNPRVGQGRIDAYAAVTEAALESGVRGTVTDERSRKPLAGVKVAAGTGRSTVTDDEGRFELRLPPGTQELTLSRFGYQEDTRSVRVRDGRLSDVRWELERTRWSTIAGTVTYGPTGSAVPGATVTVLGVPDELTGVTDQNGRYTIKDVPVGDHRISAYAPGVSRSQPVQVTVGRQKASADVTLPRRPQTERVSVGPDGRQGNHETWWPEISGDGSVVVYASFASNLLDDEDTNAELDIFATDLRTRTTERVSVPTGGGLANSFSLSPTVNADGRFVGFNSGANNLTEGDTNGQTDAFVHDRRTRTTEMVSVSSDGTPGDGLSGSPVISADGRYAVFSSDATNLVPGDTNGRSDVFLRDRQERTTVRLSVAQDGSQLDGQAREPSISADGRYVAFQSDDADVVPGDTDGVNDAFVLDRQSGTVKRIEGPFPDTETTGPVLSADGSAVAFTNGVGLGEIYVQNLATGKTDMVSVTLDGQGANALSFAPELNGDGSKVVFYSDSGRLTEGDTNARSDAFVRDVAAGTTTLLSVGPNDEEGDDRTELPSISDDGRYVVWQSTSGNLVEGDTNHRSDIFVHDLVAGPEALFTLAGLDVSPAVSRSGRVEVRALVKNIGERAGSYEAVLRVDGEPVQQRTVSLKPGRGTSVTFALRAEAGDHTVELGPLTGRFTVKR</sequence>
<dbReference type="Pfam" id="PF00082">
    <property type="entry name" value="Peptidase_S8"/>
    <property type="match status" value="1"/>
</dbReference>
<proteinExistence type="inferred from homology"/>
<dbReference type="SUPFAM" id="SSF82171">
    <property type="entry name" value="DPP6 N-terminal domain-like"/>
    <property type="match status" value="1"/>
</dbReference>
<protein>
    <recommendedName>
        <fullName evidence="9">Peptidase S8/S53 domain-containing protein</fullName>
    </recommendedName>
</protein>
<evidence type="ECO:0000256" key="8">
    <source>
        <dbReference type="SAM" id="MobiDB-lite"/>
    </source>
</evidence>
<dbReference type="InterPro" id="IPR011042">
    <property type="entry name" value="6-blade_b-propeller_TolB-like"/>
</dbReference>
<comment type="caution">
    <text evidence="10">The sequence shown here is derived from an EMBL/GenBank/DDBJ whole genome shotgun (WGS) entry which is preliminary data.</text>
</comment>
<dbReference type="Proteomes" id="UP000249304">
    <property type="component" value="Unassembled WGS sequence"/>
</dbReference>
<evidence type="ECO:0000256" key="4">
    <source>
        <dbReference type="ARBA" id="ARBA00022825"/>
    </source>
</evidence>
<dbReference type="InterPro" id="IPR036852">
    <property type="entry name" value="Peptidase_S8/S53_dom_sf"/>
</dbReference>
<dbReference type="InterPro" id="IPR023828">
    <property type="entry name" value="Peptidase_S8_Ser-AS"/>
</dbReference>
<dbReference type="Pfam" id="PF07676">
    <property type="entry name" value="PD40"/>
    <property type="match status" value="3"/>
</dbReference>
<evidence type="ECO:0000313" key="10">
    <source>
        <dbReference type="EMBL" id="PZG13743.1"/>
    </source>
</evidence>
<dbReference type="SUPFAM" id="SSF52743">
    <property type="entry name" value="Subtilisin-like"/>
    <property type="match status" value="1"/>
</dbReference>
<dbReference type="GO" id="GO:0006508">
    <property type="term" value="P:proteolysis"/>
    <property type="evidence" value="ECO:0007669"/>
    <property type="project" value="UniProtKB-KW"/>
</dbReference>
<comment type="similarity">
    <text evidence="1 6 7">Belongs to the peptidase S8 family.</text>
</comment>
<dbReference type="Gene3D" id="2.120.10.30">
    <property type="entry name" value="TolB, C-terminal domain"/>
    <property type="match status" value="2"/>
</dbReference>
<dbReference type="InterPro" id="IPR022398">
    <property type="entry name" value="Peptidase_S8_His-AS"/>
</dbReference>
<dbReference type="InterPro" id="IPR023827">
    <property type="entry name" value="Peptidase_S8_Asp-AS"/>
</dbReference>
<evidence type="ECO:0000259" key="9">
    <source>
        <dbReference type="Pfam" id="PF00082"/>
    </source>
</evidence>
<feature type="domain" description="Peptidase S8/S53" evidence="9">
    <location>
        <begin position="195"/>
        <end position="483"/>
    </location>
</feature>
<organism evidence="10 11">
    <name type="scientific">Nonomuraea aridisoli</name>
    <dbReference type="NCBI Taxonomy" id="2070368"/>
    <lineage>
        <taxon>Bacteria</taxon>
        <taxon>Bacillati</taxon>
        <taxon>Actinomycetota</taxon>
        <taxon>Actinomycetes</taxon>
        <taxon>Streptosporangiales</taxon>
        <taxon>Streptosporangiaceae</taxon>
        <taxon>Nonomuraea</taxon>
    </lineage>
</organism>